<comment type="caution">
    <text evidence="2">The sequence shown here is derived from an EMBL/GenBank/DDBJ whole genome shotgun (WGS) entry which is preliminary data.</text>
</comment>
<feature type="compositionally biased region" description="Basic residues" evidence="1">
    <location>
        <begin position="361"/>
        <end position="375"/>
    </location>
</feature>
<sequence length="375" mass="44340">MCNRKRIYLFQRAKKCERKRRRYFLDLRKHIFIHKCVLKNDNCILISEDDYNKENVDDEDEFDVMDKNLYTQRFNMMENSRKWKLESGRFVEDVLYELGMKCRYHNLVHSFILDPTDEFIKNAFKEEELSEIIKKENGKDSLEIDDEILEYINTFAKDSTKEIRVALNTPHRRLGSNYNPQNDFVYEHVRTTVSDWVRLLEMQPNPLALDMPEAWYRINVWRTIDIAFSDTPYTYVVGGEKAGLASSERKNRHRTLPNTEPIQRKAIGKKGDAYLLILQTMKVINGGMDSQNNIARWKQRVKSESSDVSITIPDVHPSPKKRRIREVENGTGSEVRIRRKRKLHDPPIRLTLRENCLPKSSSKKKKIGSRSRPKK</sequence>
<organism evidence="2 3">
    <name type="scientific">Glomus cerebriforme</name>
    <dbReference type="NCBI Taxonomy" id="658196"/>
    <lineage>
        <taxon>Eukaryota</taxon>
        <taxon>Fungi</taxon>
        <taxon>Fungi incertae sedis</taxon>
        <taxon>Mucoromycota</taxon>
        <taxon>Glomeromycotina</taxon>
        <taxon>Glomeromycetes</taxon>
        <taxon>Glomerales</taxon>
        <taxon>Glomeraceae</taxon>
        <taxon>Glomus</taxon>
    </lineage>
</organism>
<accession>A0A397SUB7</accession>
<proteinExistence type="predicted"/>
<gene>
    <name evidence="2" type="ORF">C1645_772058</name>
</gene>
<protein>
    <submittedName>
        <fullName evidence="2">Uncharacterized protein</fullName>
    </submittedName>
</protein>
<evidence type="ECO:0000256" key="1">
    <source>
        <dbReference type="SAM" id="MobiDB-lite"/>
    </source>
</evidence>
<name>A0A397SUB7_9GLOM</name>
<evidence type="ECO:0000313" key="3">
    <source>
        <dbReference type="Proteomes" id="UP000265703"/>
    </source>
</evidence>
<dbReference type="OrthoDB" id="2397721at2759"/>
<evidence type="ECO:0000313" key="2">
    <source>
        <dbReference type="EMBL" id="RIA89558.1"/>
    </source>
</evidence>
<keyword evidence="3" id="KW-1185">Reference proteome</keyword>
<reference evidence="2 3" key="1">
    <citation type="submission" date="2018-06" db="EMBL/GenBank/DDBJ databases">
        <title>Comparative genomics reveals the genomic features of Rhizophagus irregularis, R. cerebriforme, R. diaphanum and Gigaspora rosea, and their symbiotic lifestyle signature.</title>
        <authorList>
            <person name="Morin E."/>
            <person name="San Clemente H."/>
            <person name="Chen E.C.H."/>
            <person name="De La Providencia I."/>
            <person name="Hainaut M."/>
            <person name="Kuo A."/>
            <person name="Kohler A."/>
            <person name="Murat C."/>
            <person name="Tang N."/>
            <person name="Roy S."/>
            <person name="Loubradou J."/>
            <person name="Henrissat B."/>
            <person name="Grigoriev I.V."/>
            <person name="Corradi N."/>
            <person name="Roux C."/>
            <person name="Martin F.M."/>
        </authorList>
    </citation>
    <scope>NUCLEOTIDE SEQUENCE [LARGE SCALE GENOMIC DNA]</scope>
    <source>
        <strain evidence="2 3">DAOM 227022</strain>
    </source>
</reference>
<dbReference type="EMBL" id="QKYT01000215">
    <property type="protein sequence ID" value="RIA89558.1"/>
    <property type="molecule type" value="Genomic_DNA"/>
</dbReference>
<dbReference type="Proteomes" id="UP000265703">
    <property type="component" value="Unassembled WGS sequence"/>
</dbReference>
<dbReference type="AlphaFoldDB" id="A0A397SUB7"/>
<feature type="region of interest" description="Disordered" evidence="1">
    <location>
        <begin position="325"/>
        <end position="375"/>
    </location>
</feature>